<dbReference type="Gene3D" id="3.40.50.10900">
    <property type="entry name" value="PAC-like subunit"/>
    <property type="match status" value="2"/>
</dbReference>
<accession>A0ABP0ZRD4</accession>
<keyword evidence="6" id="KW-1185">Reference proteome</keyword>
<evidence type="ECO:0000256" key="4">
    <source>
        <dbReference type="PIRNR" id="PIRNR010044"/>
    </source>
</evidence>
<dbReference type="RefSeq" id="XP_066830628.1">
    <property type="nucleotide sequence ID" value="XM_066973828.1"/>
</dbReference>
<comment type="function">
    <text evidence="4">Involved in 20S proteasome assembly.</text>
</comment>
<dbReference type="Proteomes" id="UP001497383">
    <property type="component" value="Chromosome 4"/>
</dbReference>
<evidence type="ECO:0000256" key="3">
    <source>
        <dbReference type="ARBA" id="ARBA00025745"/>
    </source>
</evidence>
<dbReference type="EMBL" id="OZ022408">
    <property type="protein sequence ID" value="CAK9439590.1"/>
    <property type="molecule type" value="Genomic_DNA"/>
</dbReference>
<reference evidence="5 6" key="1">
    <citation type="submission" date="2024-03" db="EMBL/GenBank/DDBJ databases">
        <authorList>
            <person name="Brejova B."/>
        </authorList>
    </citation>
    <scope>NUCLEOTIDE SEQUENCE [LARGE SCALE GENOMIC DNA]</scope>
    <source>
        <strain evidence="5 6">CBS 14171</strain>
    </source>
</reference>
<evidence type="ECO:0000256" key="2">
    <source>
        <dbReference type="ARBA" id="ARBA00023186"/>
    </source>
</evidence>
<evidence type="ECO:0000313" key="5">
    <source>
        <dbReference type="EMBL" id="CAK9439590.1"/>
    </source>
</evidence>
<evidence type="ECO:0000313" key="6">
    <source>
        <dbReference type="Proteomes" id="UP001497383"/>
    </source>
</evidence>
<sequence length="271" mass="29746">MTFYIPLKDVTQPDLSKTTLILPSISIGNIPQLTIDLLIHNYDFTKIGYLDDLYLYPFASPVDYATPPPPPGISHAVEVYHSAKLGLVLVQQRSPIAPTYTPSYVMQIIVPFIQNNKFSKCVILNSADAGVVEGIASGTIRVYTAHNLVSSTLEKLSISKGKELEDVPRDDDNGEDDHSNRFVKTLLSVFNLPRGERAVVELKDVEVVLVVSYAYEGDNFHDARSMFDAVLGELKIEKKTTTGGGVVEPVSWHGAYGDKDVPSAMEEGIFG</sequence>
<keyword evidence="2 4" id="KW-0143">Chaperone</keyword>
<comment type="subunit">
    <text evidence="4">Component of the 20S proteasome chaperone.</text>
</comment>
<dbReference type="GeneID" id="92208886"/>
<comment type="similarity">
    <text evidence="3 4">Belongs to the PSMG2 family.</text>
</comment>
<dbReference type="InterPro" id="IPR019151">
    <property type="entry name" value="Proteasome_assmbl_chaperone_2"/>
</dbReference>
<dbReference type="Pfam" id="PF09754">
    <property type="entry name" value="PAC2"/>
    <property type="match status" value="1"/>
</dbReference>
<dbReference type="PIRSF" id="PIRSF010044">
    <property type="entry name" value="UCP010044"/>
    <property type="match status" value="1"/>
</dbReference>
<name>A0ABP0ZRD4_9ASCO</name>
<dbReference type="PANTHER" id="PTHR12970">
    <property type="entry name" value="PROTEASOME ASSEMBLY CHAPERONE 2"/>
    <property type="match status" value="1"/>
</dbReference>
<proteinExistence type="inferred from homology"/>
<evidence type="ECO:0000256" key="1">
    <source>
        <dbReference type="ARBA" id="ARBA00019186"/>
    </source>
</evidence>
<dbReference type="InterPro" id="IPR016562">
    <property type="entry name" value="Proteasome_assmbl_chp_2_euk"/>
</dbReference>
<dbReference type="PANTHER" id="PTHR12970:SF1">
    <property type="entry name" value="PROTEASOME ASSEMBLY CHAPERONE 2"/>
    <property type="match status" value="1"/>
</dbReference>
<dbReference type="InterPro" id="IPR038389">
    <property type="entry name" value="PSMG2_sf"/>
</dbReference>
<protein>
    <recommendedName>
        <fullName evidence="1 4">Proteasome assembly chaperone 2</fullName>
    </recommendedName>
</protein>
<organism evidence="5 6">
    <name type="scientific">Lodderomyces beijingensis</name>
    <dbReference type="NCBI Taxonomy" id="1775926"/>
    <lineage>
        <taxon>Eukaryota</taxon>
        <taxon>Fungi</taxon>
        <taxon>Dikarya</taxon>
        <taxon>Ascomycota</taxon>
        <taxon>Saccharomycotina</taxon>
        <taxon>Pichiomycetes</taxon>
        <taxon>Debaryomycetaceae</taxon>
        <taxon>Candida/Lodderomyces clade</taxon>
        <taxon>Lodderomyces</taxon>
    </lineage>
</organism>
<gene>
    <name evidence="5" type="ORF">LODBEIA_P36900</name>
</gene>